<keyword evidence="3" id="KW-1185">Reference proteome</keyword>
<sequence length="364" mass="41657">MKAAKNSSHIKKSLQSRSTTKKLERSTTSQSDIKVSMIDLNKNRLTTPTKRAIIVDIQQQNSSGILNLKQSTTPKTLLQASDQQINNPFMETSGSFSQSRNSFVYQGRSLTPSNTKVDDNGKKIKPKEYTLSISPVKKKIDQESKKRASIMKINILDNLARKYQQIYGVTQEEDYKSKTPRTYRRNQSQIGIFDDVSKSRIDDQSHRDRQIIQVIHQNCRSKSPSCVFLNANEESPFKNTSRINTFDYKIKVAVAKKHSKSPFSRVTFPNDDKGHQKLESYKNSARNYHISPNFKSFVNLNHEQQTELSGEGGYHRRSQSPFKPEDKIGVVFSQENSKNWLKNSAAQQNMKNLNQHKLVSASYQ</sequence>
<dbReference type="AlphaFoldDB" id="A0A078AJ01"/>
<gene>
    <name evidence="2" type="primary">Contig7063.g7557</name>
    <name evidence="2" type="ORF">STYLEM_9787</name>
</gene>
<feature type="region of interest" description="Disordered" evidence="1">
    <location>
        <begin position="1"/>
        <end position="31"/>
    </location>
</feature>
<feature type="region of interest" description="Disordered" evidence="1">
    <location>
        <begin position="306"/>
        <end position="325"/>
    </location>
</feature>
<evidence type="ECO:0000313" key="2">
    <source>
        <dbReference type="EMBL" id="CDW80783.1"/>
    </source>
</evidence>
<protein>
    <submittedName>
        <fullName evidence="2">Uncharacterized protein</fullName>
    </submittedName>
</protein>
<dbReference type="EMBL" id="CCKQ01009304">
    <property type="protein sequence ID" value="CDW80783.1"/>
    <property type="molecule type" value="Genomic_DNA"/>
</dbReference>
<accession>A0A078AJ01</accession>
<reference evidence="2 3" key="1">
    <citation type="submission" date="2014-06" db="EMBL/GenBank/DDBJ databases">
        <authorList>
            <person name="Swart Estienne"/>
        </authorList>
    </citation>
    <scope>NUCLEOTIDE SEQUENCE [LARGE SCALE GENOMIC DNA]</scope>
    <source>
        <strain evidence="2 3">130c</strain>
    </source>
</reference>
<evidence type="ECO:0000313" key="3">
    <source>
        <dbReference type="Proteomes" id="UP000039865"/>
    </source>
</evidence>
<organism evidence="2 3">
    <name type="scientific">Stylonychia lemnae</name>
    <name type="common">Ciliate</name>
    <dbReference type="NCBI Taxonomy" id="5949"/>
    <lineage>
        <taxon>Eukaryota</taxon>
        <taxon>Sar</taxon>
        <taxon>Alveolata</taxon>
        <taxon>Ciliophora</taxon>
        <taxon>Intramacronucleata</taxon>
        <taxon>Spirotrichea</taxon>
        <taxon>Stichotrichia</taxon>
        <taxon>Sporadotrichida</taxon>
        <taxon>Oxytrichidae</taxon>
        <taxon>Stylonychinae</taxon>
        <taxon>Stylonychia</taxon>
    </lineage>
</organism>
<dbReference type="Proteomes" id="UP000039865">
    <property type="component" value="Unassembled WGS sequence"/>
</dbReference>
<proteinExistence type="predicted"/>
<dbReference type="InParanoid" id="A0A078AJ01"/>
<name>A0A078AJ01_STYLE</name>
<evidence type="ECO:0000256" key="1">
    <source>
        <dbReference type="SAM" id="MobiDB-lite"/>
    </source>
</evidence>